<feature type="compositionally biased region" description="Gly residues" evidence="1">
    <location>
        <begin position="221"/>
        <end position="239"/>
    </location>
</feature>
<feature type="compositionally biased region" description="Basic residues" evidence="1">
    <location>
        <begin position="240"/>
        <end position="250"/>
    </location>
</feature>
<evidence type="ECO:0000256" key="1">
    <source>
        <dbReference type="SAM" id="MobiDB-lite"/>
    </source>
</evidence>
<feature type="region of interest" description="Disordered" evidence="1">
    <location>
        <begin position="196"/>
        <end position="251"/>
    </location>
</feature>
<dbReference type="EMBL" id="CAUYUJ010019982">
    <property type="protein sequence ID" value="CAK0895026.1"/>
    <property type="molecule type" value="Genomic_DNA"/>
</dbReference>
<keyword evidence="3" id="KW-1185">Reference proteome</keyword>
<reference evidence="2" key="1">
    <citation type="submission" date="2023-10" db="EMBL/GenBank/DDBJ databases">
        <authorList>
            <person name="Chen Y."/>
            <person name="Shah S."/>
            <person name="Dougan E. K."/>
            <person name="Thang M."/>
            <person name="Chan C."/>
        </authorList>
    </citation>
    <scope>NUCLEOTIDE SEQUENCE [LARGE SCALE GENOMIC DNA]</scope>
</reference>
<evidence type="ECO:0000313" key="3">
    <source>
        <dbReference type="Proteomes" id="UP001189429"/>
    </source>
</evidence>
<gene>
    <name evidence="2" type="ORF">PCOR1329_LOCUS73909</name>
</gene>
<comment type="caution">
    <text evidence="2">The sequence shown here is derived from an EMBL/GenBank/DDBJ whole genome shotgun (WGS) entry which is preliminary data.</text>
</comment>
<name>A0ABN9X6I4_9DINO</name>
<sequence length="321" mass="32126">MPEGHRWLKTGMLVHAEGLDGADSEDELLRQVPVPAQLGSSLLAPATAAVPLAAGVLGALGAGVRSQAVLFDAAVAPARRAEAALQLLAEVCRGDPRAECVLLWRREQLRGPEFARLARAELGGLEQGEAAGRTATSLPEDALRRVHVKYVLPASPAGGPPPLVRALALLHNLPFAPAAVAVLGLARLARGGGQVPDTIPGGASATHGPPRCSEPRSAGSRVGGRAPGGARGGAAGGRGRPGRAARRPRRPCAALRRGCGGGPPGGGAAGHAGLLLRGRVARAPGRLGPRLRPGGGAVGVVAGAVQRAGCQLGGPLCRASL</sequence>
<protein>
    <submittedName>
        <fullName evidence="2">Uncharacterized protein</fullName>
    </submittedName>
</protein>
<dbReference type="Proteomes" id="UP001189429">
    <property type="component" value="Unassembled WGS sequence"/>
</dbReference>
<evidence type="ECO:0000313" key="2">
    <source>
        <dbReference type="EMBL" id="CAK0895026.1"/>
    </source>
</evidence>
<accession>A0ABN9X6I4</accession>
<organism evidence="2 3">
    <name type="scientific">Prorocentrum cordatum</name>
    <dbReference type="NCBI Taxonomy" id="2364126"/>
    <lineage>
        <taxon>Eukaryota</taxon>
        <taxon>Sar</taxon>
        <taxon>Alveolata</taxon>
        <taxon>Dinophyceae</taxon>
        <taxon>Prorocentrales</taxon>
        <taxon>Prorocentraceae</taxon>
        <taxon>Prorocentrum</taxon>
    </lineage>
</organism>
<proteinExistence type="predicted"/>